<dbReference type="EMBL" id="CM042015">
    <property type="protein sequence ID" value="KAI3709366.1"/>
    <property type="molecule type" value="Genomic_DNA"/>
</dbReference>
<accession>A0ACB9AHZ2</accession>
<sequence length="191" mass="21743">MMVENQIPLVILVNLLNPLDGHLTRDPDKLFLTNLLVDFCRHWLERETPVVLEINIPSVSRLARTAKIEFSTTSGGIRDIEFDEKKLTFYLPILNLKSDSEVILRNLVAYEELLFKNGSVTNLDFTEYVDFMCGIVDDVKDVKIPLEKKVILGDIDDEEIVKLFNGITKSSAKVEGQKSELQLAKHHSESK</sequence>
<evidence type="ECO:0000313" key="2">
    <source>
        <dbReference type="Proteomes" id="UP001055811"/>
    </source>
</evidence>
<evidence type="ECO:0000313" key="1">
    <source>
        <dbReference type="EMBL" id="KAI3709366.1"/>
    </source>
</evidence>
<reference evidence="1 2" key="2">
    <citation type="journal article" date="2022" name="Mol. Ecol. Resour.">
        <title>The genomes of chicory, endive, great burdock and yacon provide insights into Asteraceae paleo-polyploidization history and plant inulin production.</title>
        <authorList>
            <person name="Fan W."/>
            <person name="Wang S."/>
            <person name="Wang H."/>
            <person name="Wang A."/>
            <person name="Jiang F."/>
            <person name="Liu H."/>
            <person name="Zhao H."/>
            <person name="Xu D."/>
            <person name="Zhang Y."/>
        </authorList>
    </citation>
    <scope>NUCLEOTIDE SEQUENCE [LARGE SCALE GENOMIC DNA]</scope>
    <source>
        <strain evidence="2">cv. Punajuju</strain>
        <tissue evidence="1">Leaves</tissue>
    </source>
</reference>
<reference evidence="2" key="1">
    <citation type="journal article" date="2022" name="Mol. Ecol. Resour.">
        <title>The genomes of chicory, endive, great burdock and yacon provide insights into Asteraceae palaeo-polyploidization history and plant inulin production.</title>
        <authorList>
            <person name="Fan W."/>
            <person name="Wang S."/>
            <person name="Wang H."/>
            <person name="Wang A."/>
            <person name="Jiang F."/>
            <person name="Liu H."/>
            <person name="Zhao H."/>
            <person name="Xu D."/>
            <person name="Zhang Y."/>
        </authorList>
    </citation>
    <scope>NUCLEOTIDE SEQUENCE [LARGE SCALE GENOMIC DNA]</scope>
    <source>
        <strain evidence="2">cv. Punajuju</strain>
    </source>
</reference>
<name>A0ACB9AHZ2_CICIN</name>
<dbReference type="Proteomes" id="UP001055811">
    <property type="component" value="Linkage Group LG07"/>
</dbReference>
<comment type="caution">
    <text evidence="1">The sequence shown here is derived from an EMBL/GenBank/DDBJ whole genome shotgun (WGS) entry which is preliminary data.</text>
</comment>
<proteinExistence type="predicted"/>
<protein>
    <submittedName>
        <fullName evidence="1">Uncharacterized protein</fullName>
    </submittedName>
</protein>
<gene>
    <name evidence="1" type="ORF">L2E82_39126</name>
</gene>
<keyword evidence="2" id="KW-1185">Reference proteome</keyword>
<organism evidence="1 2">
    <name type="scientific">Cichorium intybus</name>
    <name type="common">Chicory</name>
    <dbReference type="NCBI Taxonomy" id="13427"/>
    <lineage>
        <taxon>Eukaryota</taxon>
        <taxon>Viridiplantae</taxon>
        <taxon>Streptophyta</taxon>
        <taxon>Embryophyta</taxon>
        <taxon>Tracheophyta</taxon>
        <taxon>Spermatophyta</taxon>
        <taxon>Magnoliopsida</taxon>
        <taxon>eudicotyledons</taxon>
        <taxon>Gunneridae</taxon>
        <taxon>Pentapetalae</taxon>
        <taxon>asterids</taxon>
        <taxon>campanulids</taxon>
        <taxon>Asterales</taxon>
        <taxon>Asteraceae</taxon>
        <taxon>Cichorioideae</taxon>
        <taxon>Cichorieae</taxon>
        <taxon>Cichoriinae</taxon>
        <taxon>Cichorium</taxon>
    </lineage>
</organism>